<sequence>MHPFGSRESTPALSPASTSDSLHTASSPPSTPLSLLAGAELQFRTSTKGLIIPRPNWTPMDPAKRKKSHAKRKPEGHIARSRNAFILFRCEVVQQKIFEAAVRTNTVNDVLQYFTDKNGNPAPPPKYKFVNGRCIIDHSQLSCFVSGLWRSLEPAERRPWIDLAERERQLHQREYPGYRHIVVNPRSKKSKRGAERAKEALDRWWPSTRPDIDRPSSCPPGKERIPSSVADSLQVGFGGHLTTRDDLSGFRRPTRVTLYQAVTEEERLFEPIRAAAVLHPDKRIAMYNAHRLFGYLADDKRSRTVEKVPYSARFGEEVRGQGWNSDSEMADGDGMSDSSDENPVSWGDWQDTFGGKPRSPKIVDIPLESQSTLPPLPQVPPSFTDRDTYGQGAPSFSVPSFNTSSFDTPSFDVPSFDHFSFQQADHVAAPAPVQWSPNFSLGNFSMGDFSARSMEDDMWAPNRRNSFATMAMDFAHTLPEL</sequence>
<feature type="region of interest" description="Disordered" evidence="4">
    <location>
        <begin position="51"/>
        <end position="76"/>
    </location>
</feature>
<dbReference type="PANTHER" id="PTHR10270:SF161">
    <property type="entry name" value="SEX-DETERMINING REGION Y PROTEIN"/>
    <property type="match status" value="1"/>
</dbReference>
<dbReference type="Gene3D" id="1.10.30.10">
    <property type="entry name" value="High mobility group box domain"/>
    <property type="match status" value="1"/>
</dbReference>
<evidence type="ECO:0000313" key="7">
    <source>
        <dbReference type="Proteomes" id="UP000001861"/>
    </source>
</evidence>
<feature type="DNA-binding region" description="HMG box" evidence="3">
    <location>
        <begin position="78"/>
        <end position="179"/>
    </location>
</feature>
<dbReference type="GO" id="GO:0000978">
    <property type="term" value="F:RNA polymerase II cis-regulatory region sequence-specific DNA binding"/>
    <property type="evidence" value="ECO:0007669"/>
    <property type="project" value="TreeGrafter"/>
</dbReference>
<gene>
    <name evidence="6" type="ORF">CC1G_05598</name>
</gene>
<feature type="compositionally biased region" description="Low complexity" evidence="4">
    <location>
        <begin position="21"/>
        <end position="33"/>
    </location>
</feature>
<keyword evidence="1 3" id="KW-0238">DNA-binding</keyword>
<dbReference type="PROSITE" id="PS50118">
    <property type="entry name" value="HMG_BOX_2"/>
    <property type="match status" value="1"/>
</dbReference>
<accession>A8P1K5</accession>
<evidence type="ECO:0000256" key="4">
    <source>
        <dbReference type="SAM" id="MobiDB-lite"/>
    </source>
</evidence>
<evidence type="ECO:0000313" key="6">
    <source>
        <dbReference type="EMBL" id="EAU83694.1"/>
    </source>
</evidence>
<dbReference type="PANTHER" id="PTHR10270">
    <property type="entry name" value="SOX TRANSCRIPTION FACTOR"/>
    <property type="match status" value="1"/>
</dbReference>
<dbReference type="RefSeq" id="XP_001838117.1">
    <property type="nucleotide sequence ID" value="XM_001838065.1"/>
</dbReference>
<feature type="region of interest" description="Disordered" evidence="4">
    <location>
        <begin position="321"/>
        <end position="343"/>
    </location>
</feature>
<proteinExistence type="predicted"/>
<evidence type="ECO:0000256" key="2">
    <source>
        <dbReference type="ARBA" id="ARBA00023163"/>
    </source>
</evidence>
<dbReference type="InterPro" id="IPR050140">
    <property type="entry name" value="SRY-related_HMG-box_TF-like"/>
</dbReference>
<dbReference type="GO" id="GO:0001228">
    <property type="term" value="F:DNA-binding transcription activator activity, RNA polymerase II-specific"/>
    <property type="evidence" value="ECO:0007669"/>
    <property type="project" value="TreeGrafter"/>
</dbReference>
<protein>
    <recommendedName>
        <fullName evidence="5">HMG box domain-containing protein</fullName>
    </recommendedName>
</protein>
<dbReference type="GO" id="GO:0000122">
    <property type="term" value="P:negative regulation of transcription by RNA polymerase II"/>
    <property type="evidence" value="ECO:0007669"/>
    <property type="project" value="TreeGrafter"/>
</dbReference>
<reference evidence="6 7" key="1">
    <citation type="journal article" date="2010" name="Proc. Natl. Acad. Sci. U.S.A.">
        <title>Insights into evolution of multicellular fungi from the assembled chromosomes of the mushroom Coprinopsis cinerea (Coprinus cinereus).</title>
        <authorList>
            <person name="Stajich J.E."/>
            <person name="Wilke S.K."/>
            <person name="Ahren D."/>
            <person name="Au C.H."/>
            <person name="Birren B.W."/>
            <person name="Borodovsky M."/>
            <person name="Burns C."/>
            <person name="Canback B."/>
            <person name="Casselton L.A."/>
            <person name="Cheng C.K."/>
            <person name="Deng J."/>
            <person name="Dietrich F.S."/>
            <person name="Fargo D.C."/>
            <person name="Farman M.L."/>
            <person name="Gathman A.C."/>
            <person name="Goldberg J."/>
            <person name="Guigo R."/>
            <person name="Hoegger P.J."/>
            <person name="Hooker J.B."/>
            <person name="Huggins A."/>
            <person name="James T.Y."/>
            <person name="Kamada T."/>
            <person name="Kilaru S."/>
            <person name="Kodira C."/>
            <person name="Kues U."/>
            <person name="Kupfer D."/>
            <person name="Kwan H.S."/>
            <person name="Lomsadze A."/>
            <person name="Li W."/>
            <person name="Lilly W.W."/>
            <person name="Ma L.J."/>
            <person name="Mackey A.J."/>
            <person name="Manning G."/>
            <person name="Martin F."/>
            <person name="Muraguchi H."/>
            <person name="Natvig D.O."/>
            <person name="Palmerini H."/>
            <person name="Ramesh M.A."/>
            <person name="Rehmeyer C.J."/>
            <person name="Roe B.A."/>
            <person name="Shenoy N."/>
            <person name="Stanke M."/>
            <person name="Ter-Hovhannisyan V."/>
            <person name="Tunlid A."/>
            <person name="Velagapudi R."/>
            <person name="Vision T.J."/>
            <person name="Zeng Q."/>
            <person name="Zolan M.E."/>
            <person name="Pukkila P.J."/>
        </authorList>
    </citation>
    <scope>NUCLEOTIDE SEQUENCE [LARGE SCALE GENOMIC DNA]</scope>
    <source>
        <strain evidence="7">Okayama-7 / 130 / ATCC MYA-4618 / FGSC 9003</strain>
    </source>
</reference>
<dbReference type="KEGG" id="cci:CC1G_05598"/>
<organism evidence="6 7">
    <name type="scientific">Coprinopsis cinerea (strain Okayama-7 / 130 / ATCC MYA-4618 / FGSC 9003)</name>
    <name type="common">Inky cap fungus</name>
    <name type="synonym">Hormographiella aspergillata</name>
    <dbReference type="NCBI Taxonomy" id="240176"/>
    <lineage>
        <taxon>Eukaryota</taxon>
        <taxon>Fungi</taxon>
        <taxon>Dikarya</taxon>
        <taxon>Basidiomycota</taxon>
        <taxon>Agaricomycotina</taxon>
        <taxon>Agaricomycetes</taxon>
        <taxon>Agaricomycetidae</taxon>
        <taxon>Agaricales</taxon>
        <taxon>Agaricineae</taxon>
        <taxon>Psathyrellaceae</taxon>
        <taxon>Coprinopsis</taxon>
    </lineage>
</organism>
<dbReference type="EMBL" id="AACS02000013">
    <property type="protein sequence ID" value="EAU83694.1"/>
    <property type="molecule type" value="Genomic_DNA"/>
</dbReference>
<feature type="region of interest" description="Disordered" evidence="4">
    <location>
        <begin position="1"/>
        <end position="33"/>
    </location>
</feature>
<dbReference type="GeneID" id="6014686"/>
<feature type="domain" description="HMG box" evidence="5">
    <location>
        <begin position="78"/>
        <end position="179"/>
    </location>
</feature>
<keyword evidence="3" id="KW-0539">Nucleus</keyword>
<dbReference type="GO" id="GO:0030154">
    <property type="term" value="P:cell differentiation"/>
    <property type="evidence" value="ECO:0007669"/>
    <property type="project" value="TreeGrafter"/>
</dbReference>
<dbReference type="GO" id="GO:0005634">
    <property type="term" value="C:nucleus"/>
    <property type="evidence" value="ECO:0007669"/>
    <property type="project" value="UniProtKB-UniRule"/>
</dbReference>
<feature type="compositionally biased region" description="Polar residues" evidence="4">
    <location>
        <begin position="7"/>
        <end position="20"/>
    </location>
</feature>
<dbReference type="Proteomes" id="UP000001861">
    <property type="component" value="Unassembled WGS sequence"/>
</dbReference>
<dbReference type="SMART" id="SM00398">
    <property type="entry name" value="HMG"/>
    <property type="match status" value="1"/>
</dbReference>
<comment type="caution">
    <text evidence="6">The sequence shown here is derived from an EMBL/GenBank/DDBJ whole genome shotgun (WGS) entry which is preliminary data.</text>
</comment>
<name>A8P1K5_COPC7</name>
<keyword evidence="7" id="KW-1185">Reference proteome</keyword>
<evidence type="ECO:0000256" key="3">
    <source>
        <dbReference type="PROSITE-ProRule" id="PRU00267"/>
    </source>
</evidence>
<dbReference type="InterPro" id="IPR009071">
    <property type="entry name" value="HMG_box_dom"/>
</dbReference>
<dbReference type="SUPFAM" id="SSF47095">
    <property type="entry name" value="HMG-box"/>
    <property type="match status" value="1"/>
</dbReference>
<dbReference type="InterPro" id="IPR036910">
    <property type="entry name" value="HMG_box_dom_sf"/>
</dbReference>
<evidence type="ECO:0000256" key="1">
    <source>
        <dbReference type="ARBA" id="ARBA00023125"/>
    </source>
</evidence>
<dbReference type="VEuPathDB" id="FungiDB:CC1G_05598"/>
<evidence type="ECO:0000259" key="5">
    <source>
        <dbReference type="PROSITE" id="PS50118"/>
    </source>
</evidence>
<dbReference type="InParanoid" id="A8P1K5"/>
<keyword evidence="2" id="KW-0804">Transcription</keyword>
<dbReference type="Pfam" id="PF00505">
    <property type="entry name" value="HMG_box"/>
    <property type="match status" value="1"/>
</dbReference>
<dbReference type="AlphaFoldDB" id="A8P1K5"/>
<dbReference type="OrthoDB" id="6247875at2759"/>